<accession>A0A7W9YHD4</accession>
<dbReference type="SUPFAM" id="SSF53850">
    <property type="entry name" value="Periplasmic binding protein-like II"/>
    <property type="match status" value="1"/>
</dbReference>
<dbReference type="InterPro" id="IPR006059">
    <property type="entry name" value="SBP"/>
</dbReference>
<name>A0A7W9YHD4_9ACTN</name>
<dbReference type="Pfam" id="PF01547">
    <property type="entry name" value="SBP_bac_1"/>
    <property type="match status" value="1"/>
</dbReference>
<protein>
    <submittedName>
        <fullName evidence="2">Sorbitol/mannitol transport system substrate-binding protein</fullName>
    </submittedName>
</protein>
<dbReference type="PROSITE" id="PS51257">
    <property type="entry name" value="PROKAR_LIPOPROTEIN"/>
    <property type="match status" value="1"/>
</dbReference>
<dbReference type="AlphaFoldDB" id="A0A7W9YHD4"/>
<dbReference type="RefSeq" id="WP_394353761.1">
    <property type="nucleotide sequence ID" value="NZ_JACHDS010000001.1"/>
</dbReference>
<dbReference type="PANTHER" id="PTHR43649:SF12">
    <property type="entry name" value="DIACETYLCHITOBIOSE BINDING PROTEIN DASA"/>
    <property type="match status" value="1"/>
</dbReference>
<evidence type="ECO:0000313" key="3">
    <source>
        <dbReference type="Proteomes" id="UP000546642"/>
    </source>
</evidence>
<dbReference type="CDD" id="cd13585">
    <property type="entry name" value="PBP2_TMBP_like"/>
    <property type="match status" value="1"/>
</dbReference>
<feature type="chain" id="PRO_5030878056" evidence="1">
    <location>
        <begin position="33"/>
        <end position="459"/>
    </location>
</feature>
<sequence length="459" mass="49724">MKHSDPRTAARGLLPAAALTAGALLLTGCAGAGAVADRNGESSIVIAIVANPQMQDAISLQSRFEAENPGVKANFVSLPENEARAKITTSVAAGGGEFDAVMISNYETAQWAEFGWLENLGPYMERTEGYDADDFIPSIREDLSYEGDMYSVPFYGETSFVAYREDLFEQAGVEMPDDPTWPEIADLAAALDGVEPGVAGICMRGLAGWGEVLAPFNSLLHTFGGRWYDEDWNARLDSAKFREAAEFYVDLAREHGQPGAANSGFGDCLNRYSQGRAAMFIDSTSMVSTVEDADASTVVGRSGYVPAPVLDTDQGGWLYTWSLAIPASSEHKDEAWAFLSWMTDKDYIRLVGEEYGWQRVPPGNRLSTFDIPEYQEVAGAYADPMLRGIEGLDPADPTVDPVPYSGIGFLAIPEFQDLGTRVSQQLSAAIAGRISVEEALEQSQRYAQVVGDGYKEEGR</sequence>
<reference evidence="2 3" key="1">
    <citation type="submission" date="2020-08" db="EMBL/GenBank/DDBJ databases">
        <title>Sequencing the genomes of 1000 actinobacteria strains.</title>
        <authorList>
            <person name="Klenk H.-P."/>
        </authorList>
    </citation>
    <scope>NUCLEOTIDE SEQUENCE [LARGE SCALE GENOMIC DNA]</scope>
    <source>
        <strain evidence="2 3">DSM 46659</strain>
    </source>
</reference>
<feature type="signal peptide" evidence="1">
    <location>
        <begin position="1"/>
        <end position="32"/>
    </location>
</feature>
<keyword evidence="1" id="KW-0732">Signal</keyword>
<dbReference type="Proteomes" id="UP000546642">
    <property type="component" value="Unassembled WGS sequence"/>
</dbReference>
<dbReference type="Gene3D" id="3.40.190.10">
    <property type="entry name" value="Periplasmic binding protein-like II"/>
    <property type="match status" value="2"/>
</dbReference>
<proteinExistence type="predicted"/>
<gene>
    <name evidence="2" type="ORF">HNR23_002035</name>
</gene>
<evidence type="ECO:0000256" key="1">
    <source>
        <dbReference type="SAM" id="SignalP"/>
    </source>
</evidence>
<evidence type="ECO:0000313" key="2">
    <source>
        <dbReference type="EMBL" id="MBB6171975.1"/>
    </source>
</evidence>
<dbReference type="InterPro" id="IPR050490">
    <property type="entry name" value="Bact_solute-bd_prot1"/>
</dbReference>
<comment type="caution">
    <text evidence="2">The sequence shown here is derived from an EMBL/GenBank/DDBJ whole genome shotgun (WGS) entry which is preliminary data.</text>
</comment>
<dbReference type="PANTHER" id="PTHR43649">
    <property type="entry name" value="ARABINOSE-BINDING PROTEIN-RELATED"/>
    <property type="match status" value="1"/>
</dbReference>
<dbReference type="EMBL" id="JACHDS010000001">
    <property type="protein sequence ID" value="MBB6171975.1"/>
    <property type="molecule type" value="Genomic_DNA"/>
</dbReference>
<keyword evidence="3" id="KW-1185">Reference proteome</keyword>
<organism evidence="2 3">
    <name type="scientific">Nocardiopsis mwathae</name>
    <dbReference type="NCBI Taxonomy" id="1472723"/>
    <lineage>
        <taxon>Bacteria</taxon>
        <taxon>Bacillati</taxon>
        <taxon>Actinomycetota</taxon>
        <taxon>Actinomycetes</taxon>
        <taxon>Streptosporangiales</taxon>
        <taxon>Nocardiopsidaceae</taxon>
        <taxon>Nocardiopsis</taxon>
    </lineage>
</organism>